<keyword evidence="1" id="KW-0456">Lyase</keyword>
<dbReference type="AlphaFoldDB" id="D5RPZ8"/>
<dbReference type="SUPFAM" id="SSF159709">
    <property type="entry name" value="PhnH-like"/>
    <property type="match status" value="1"/>
</dbReference>
<keyword evidence="2" id="KW-1185">Reference proteome</keyword>
<dbReference type="Gene3D" id="3.40.50.11310">
    <property type="entry name" value="Bacterial phosphonate metabolism protein PhnH"/>
    <property type="match status" value="1"/>
</dbReference>
<gene>
    <name evidence="1" type="primary">phnH</name>
    <name evidence="1" type="ORF">HMPREF0731_3160</name>
</gene>
<dbReference type="Proteomes" id="UP000005324">
    <property type="component" value="Unassembled WGS sequence"/>
</dbReference>
<reference evidence="1 2" key="1">
    <citation type="submission" date="2010-04" db="EMBL/GenBank/DDBJ databases">
        <authorList>
            <person name="Qin X."/>
            <person name="Bachman B."/>
            <person name="Battles P."/>
            <person name="Bell A."/>
            <person name="Bess C."/>
            <person name="Bickham C."/>
            <person name="Chaboub L."/>
            <person name="Chen D."/>
            <person name="Coyle M."/>
            <person name="Deiros D.R."/>
            <person name="Dinh H."/>
            <person name="Forbes L."/>
            <person name="Fowler G."/>
            <person name="Francisco L."/>
            <person name="Fu Q."/>
            <person name="Gubbala S."/>
            <person name="Hale W."/>
            <person name="Han Y."/>
            <person name="Hemphill L."/>
            <person name="Highlander S.K."/>
            <person name="Hirani K."/>
            <person name="Hogues M."/>
            <person name="Jackson L."/>
            <person name="Jakkamsetti A."/>
            <person name="Javaid M."/>
            <person name="Jiang H."/>
            <person name="Korchina V."/>
            <person name="Kovar C."/>
            <person name="Lara F."/>
            <person name="Lee S."/>
            <person name="Mata R."/>
            <person name="Mathew T."/>
            <person name="Moen C."/>
            <person name="Morales K."/>
            <person name="Munidasa M."/>
            <person name="Nazareth L."/>
            <person name="Ngo R."/>
            <person name="Nguyen L."/>
            <person name="Okwuonu G."/>
            <person name="Ongeri F."/>
            <person name="Patil S."/>
            <person name="Petrosino J."/>
            <person name="Pham C."/>
            <person name="Pham P."/>
            <person name="Pu L.-L."/>
            <person name="Puazo M."/>
            <person name="Raj R."/>
            <person name="Reid J."/>
            <person name="Rouhana J."/>
            <person name="Saada N."/>
            <person name="Shang Y."/>
            <person name="Simmons D."/>
            <person name="Thornton R."/>
            <person name="Warren J."/>
            <person name="Weissenberger G."/>
            <person name="Zhang J."/>
            <person name="Zhang L."/>
            <person name="Zhou C."/>
            <person name="Zhu D."/>
            <person name="Muzny D."/>
            <person name="Worley K."/>
            <person name="Gibbs R."/>
        </authorList>
    </citation>
    <scope>NUCLEOTIDE SEQUENCE [LARGE SCALE GENOMIC DNA]</scope>
    <source>
        <strain evidence="1 2">ATCC 49957</strain>
    </source>
</reference>
<dbReference type="RefSeq" id="WP_007002190.1">
    <property type="nucleotide sequence ID" value="NZ_GG770777.1"/>
</dbReference>
<organism evidence="1 2">
    <name type="scientific">Pseudoroseomonas cervicalis ATCC 49957</name>
    <dbReference type="NCBI Taxonomy" id="525371"/>
    <lineage>
        <taxon>Bacteria</taxon>
        <taxon>Pseudomonadati</taxon>
        <taxon>Pseudomonadota</taxon>
        <taxon>Alphaproteobacteria</taxon>
        <taxon>Acetobacterales</taxon>
        <taxon>Roseomonadaceae</taxon>
        <taxon>Roseomonas</taxon>
    </lineage>
</organism>
<dbReference type="GO" id="GO:0016829">
    <property type="term" value="F:lyase activity"/>
    <property type="evidence" value="ECO:0007669"/>
    <property type="project" value="UniProtKB-KW"/>
</dbReference>
<name>D5RPZ8_9PROT</name>
<accession>D5RPZ8</accession>
<evidence type="ECO:0000313" key="2">
    <source>
        <dbReference type="Proteomes" id="UP000005324"/>
    </source>
</evidence>
<dbReference type="OrthoDB" id="9814509at2"/>
<dbReference type="GO" id="GO:0019634">
    <property type="term" value="P:organic phosphonate metabolic process"/>
    <property type="evidence" value="ECO:0007669"/>
    <property type="project" value="InterPro"/>
</dbReference>
<sequence>MMQPGFTDPVLDAQSCFRAVLEAMSRPGLVQQAGAGLTPPAPLAPATAAVLLTLADAETPIWQDAGDAAAEWLRFHAGCPLVAAPAQAAFLLATGAPPSLDSLALGTDEEPQAGATLILQVAALEQAPGLTLSGPGIEHTHALRVDGLPPGFWAARQKLRPLFPRGIDLILCAGTRLAALPRTTRVTEG</sequence>
<dbReference type="HOGENOM" id="CLU_115317_1_0_5"/>
<dbReference type="Pfam" id="PF05845">
    <property type="entry name" value="PhnH"/>
    <property type="match status" value="1"/>
</dbReference>
<dbReference type="InterPro" id="IPR038058">
    <property type="entry name" value="PhnH-like_sp"/>
</dbReference>
<protein>
    <submittedName>
        <fullName evidence="1">Phosphonate C-P lyase system protein PhnH</fullName>
    </submittedName>
</protein>
<proteinExistence type="predicted"/>
<dbReference type="InterPro" id="IPR008772">
    <property type="entry name" value="Phosphonate_metab_PhnH"/>
</dbReference>
<dbReference type="NCBIfam" id="TIGR03292">
    <property type="entry name" value="PhnH_redo"/>
    <property type="match status" value="1"/>
</dbReference>
<dbReference type="PIRSF" id="PIRSF020680">
    <property type="entry name" value="PhnH"/>
    <property type="match status" value="1"/>
</dbReference>
<dbReference type="EMBL" id="ADVL01000649">
    <property type="protein sequence ID" value="EFH10645.1"/>
    <property type="molecule type" value="Genomic_DNA"/>
</dbReference>
<comment type="caution">
    <text evidence="1">The sequence shown here is derived from an EMBL/GenBank/DDBJ whole genome shotgun (WGS) entry which is preliminary data.</text>
</comment>
<evidence type="ECO:0000313" key="1">
    <source>
        <dbReference type="EMBL" id="EFH10645.1"/>
    </source>
</evidence>